<organism evidence="7 8">
    <name type="scientific">Bordetella genomosp. 4</name>
    <dbReference type="NCBI Taxonomy" id="463044"/>
    <lineage>
        <taxon>Bacteria</taxon>
        <taxon>Pseudomonadati</taxon>
        <taxon>Pseudomonadota</taxon>
        <taxon>Betaproteobacteria</taxon>
        <taxon>Burkholderiales</taxon>
        <taxon>Alcaligenaceae</taxon>
        <taxon>Bordetella</taxon>
    </lineage>
</organism>
<keyword evidence="1 7" id="KW-0489">Methyltransferase</keyword>
<keyword evidence="3" id="KW-0949">S-adenosyl-L-methionine</keyword>
<dbReference type="PANTHER" id="PTHR13610:SF11">
    <property type="entry name" value="METHYLTRANSFERASE DOMAIN-CONTAINING PROTEIN"/>
    <property type="match status" value="1"/>
</dbReference>
<dbReference type="Gene3D" id="3.40.50.150">
    <property type="entry name" value="Vaccinia Virus protein VP39"/>
    <property type="match status" value="1"/>
</dbReference>
<dbReference type="InterPro" id="IPR025714">
    <property type="entry name" value="Methyltranfer_dom"/>
</dbReference>
<dbReference type="CDD" id="cd02440">
    <property type="entry name" value="AdoMet_MTases"/>
    <property type="match status" value="1"/>
</dbReference>
<dbReference type="EMBL" id="NEVQ01000017">
    <property type="protein sequence ID" value="OZI54409.1"/>
    <property type="molecule type" value="Genomic_DNA"/>
</dbReference>
<keyword evidence="5" id="KW-0732">Signal</keyword>
<dbReference type="GO" id="GO:0032259">
    <property type="term" value="P:methylation"/>
    <property type="evidence" value="ECO:0007669"/>
    <property type="project" value="UniProtKB-KW"/>
</dbReference>
<evidence type="ECO:0000256" key="5">
    <source>
        <dbReference type="SAM" id="SignalP"/>
    </source>
</evidence>
<gene>
    <name evidence="7" type="ORF">CAL20_18180</name>
</gene>
<dbReference type="Pfam" id="PF13847">
    <property type="entry name" value="Methyltransf_31"/>
    <property type="match status" value="1"/>
</dbReference>
<evidence type="ECO:0000256" key="2">
    <source>
        <dbReference type="ARBA" id="ARBA00022679"/>
    </source>
</evidence>
<evidence type="ECO:0000313" key="7">
    <source>
        <dbReference type="EMBL" id="OZI54409.1"/>
    </source>
</evidence>
<protein>
    <submittedName>
        <fullName evidence="7">SAM-dependent methyltransferase</fullName>
    </submittedName>
</protein>
<name>A0A261TXP9_9BORD</name>
<evidence type="ECO:0000256" key="3">
    <source>
        <dbReference type="ARBA" id="ARBA00022691"/>
    </source>
</evidence>
<keyword evidence="8" id="KW-1185">Reference proteome</keyword>
<feature type="compositionally biased region" description="Polar residues" evidence="4">
    <location>
        <begin position="256"/>
        <end position="275"/>
    </location>
</feature>
<dbReference type="Proteomes" id="UP000216885">
    <property type="component" value="Unassembled WGS sequence"/>
</dbReference>
<sequence>MQTLQKSLVSAVLCAMVWHASAAAQTAADKASTYEPTVGQSGKDVVWVPTPQALVDRMLEMAELTPNDRLVDLGSGDGRTVITAAKRGATARGIEFNPDMVALAQRAAKAEGVADKATFEQADIFKSDFSDATVVTLFLLPSLNERLRPIILEMKPGTRVVSNSFTMGDWQPDESAQVSENCTAYCNAHKWIVPAKVAGTWALGDKELVLEQRYQMLSGSLREGNNVTPITDARLEGEVIQFTVGDQRYTGRVSGKSMSGNTQNNAPWQASLSAS</sequence>
<keyword evidence="2 7" id="KW-0808">Transferase</keyword>
<dbReference type="RefSeq" id="WP_094822319.1">
    <property type="nucleotide sequence ID" value="NZ_NEVO01000010.1"/>
</dbReference>
<feature type="domain" description="Methyltransferase" evidence="6">
    <location>
        <begin position="65"/>
        <end position="191"/>
    </location>
</feature>
<accession>A0A261TXP9</accession>
<feature type="chain" id="PRO_5012311548" evidence="5">
    <location>
        <begin position="23"/>
        <end position="275"/>
    </location>
</feature>
<reference evidence="7 8" key="1">
    <citation type="submission" date="2017-05" db="EMBL/GenBank/DDBJ databases">
        <title>Complete and WGS of Bordetella genogroups.</title>
        <authorList>
            <person name="Spilker T."/>
            <person name="LiPuma J."/>
        </authorList>
    </citation>
    <scope>NUCLEOTIDE SEQUENCE [LARGE SCALE GENOMIC DNA]</scope>
    <source>
        <strain evidence="7 8">AU9919</strain>
    </source>
</reference>
<evidence type="ECO:0000256" key="1">
    <source>
        <dbReference type="ARBA" id="ARBA00022603"/>
    </source>
</evidence>
<comment type="caution">
    <text evidence="7">The sequence shown here is derived from an EMBL/GenBank/DDBJ whole genome shotgun (WGS) entry which is preliminary data.</text>
</comment>
<proteinExistence type="predicted"/>
<dbReference type="GO" id="GO:0016279">
    <property type="term" value="F:protein-lysine N-methyltransferase activity"/>
    <property type="evidence" value="ECO:0007669"/>
    <property type="project" value="InterPro"/>
</dbReference>
<feature type="signal peptide" evidence="5">
    <location>
        <begin position="1"/>
        <end position="22"/>
    </location>
</feature>
<dbReference type="SUPFAM" id="SSF53335">
    <property type="entry name" value="S-adenosyl-L-methionine-dependent methyltransferases"/>
    <property type="match status" value="1"/>
</dbReference>
<dbReference type="InterPro" id="IPR029063">
    <property type="entry name" value="SAM-dependent_MTases_sf"/>
</dbReference>
<dbReference type="PANTHER" id="PTHR13610">
    <property type="entry name" value="METHYLTRANSFERASE DOMAIN-CONTAINING PROTEIN"/>
    <property type="match status" value="1"/>
</dbReference>
<feature type="region of interest" description="Disordered" evidence="4">
    <location>
        <begin position="252"/>
        <end position="275"/>
    </location>
</feature>
<dbReference type="AlphaFoldDB" id="A0A261TXP9"/>
<evidence type="ECO:0000256" key="4">
    <source>
        <dbReference type="SAM" id="MobiDB-lite"/>
    </source>
</evidence>
<evidence type="ECO:0000313" key="8">
    <source>
        <dbReference type="Proteomes" id="UP000216885"/>
    </source>
</evidence>
<dbReference type="OrthoDB" id="281208at2"/>
<dbReference type="InterPro" id="IPR026170">
    <property type="entry name" value="FAM173A/B"/>
</dbReference>
<evidence type="ECO:0000259" key="6">
    <source>
        <dbReference type="Pfam" id="PF13847"/>
    </source>
</evidence>